<dbReference type="GO" id="GO:0000976">
    <property type="term" value="F:transcription cis-regulatory region binding"/>
    <property type="evidence" value="ECO:0007669"/>
    <property type="project" value="TreeGrafter"/>
</dbReference>
<reference evidence="6 7" key="1">
    <citation type="submission" date="2017-07" db="EMBL/GenBank/DDBJ databases">
        <title>Amycolatopsis alba DSM 44262 Genome sequencing and assembly.</title>
        <authorList>
            <person name="Kaur N."/>
            <person name="Mayilraj S."/>
        </authorList>
    </citation>
    <scope>NUCLEOTIDE SEQUENCE [LARGE SCALE GENOMIC DNA]</scope>
    <source>
        <strain evidence="6 7">DSM 44262</strain>
    </source>
</reference>
<name>A0A229S7Y3_AMYAL</name>
<dbReference type="EMBL" id="NMQU01000008">
    <property type="protein sequence ID" value="OXM55043.1"/>
    <property type="molecule type" value="Genomic_DNA"/>
</dbReference>
<dbReference type="InterPro" id="IPR001867">
    <property type="entry name" value="OmpR/PhoB-type_DNA-bd"/>
</dbReference>
<dbReference type="PROSITE" id="PS50110">
    <property type="entry name" value="RESPONSE_REGULATORY"/>
    <property type="match status" value="1"/>
</dbReference>
<comment type="caution">
    <text evidence="6">The sequence shown here is derived from an EMBL/GenBank/DDBJ whole genome shotgun (WGS) entry which is preliminary data.</text>
</comment>
<dbReference type="GO" id="GO:0006355">
    <property type="term" value="P:regulation of DNA-templated transcription"/>
    <property type="evidence" value="ECO:0007669"/>
    <property type="project" value="InterPro"/>
</dbReference>
<dbReference type="SMART" id="SM00862">
    <property type="entry name" value="Trans_reg_C"/>
    <property type="match status" value="1"/>
</dbReference>
<dbReference type="Pfam" id="PF00486">
    <property type="entry name" value="Trans_reg_C"/>
    <property type="match status" value="1"/>
</dbReference>
<dbReference type="Pfam" id="PF00072">
    <property type="entry name" value="Response_reg"/>
    <property type="match status" value="1"/>
</dbReference>
<dbReference type="GO" id="GO:0032993">
    <property type="term" value="C:protein-DNA complex"/>
    <property type="evidence" value="ECO:0007669"/>
    <property type="project" value="TreeGrafter"/>
</dbReference>
<dbReference type="PANTHER" id="PTHR48111:SF36">
    <property type="entry name" value="TRANSCRIPTIONAL REGULATORY PROTEIN CUTR"/>
    <property type="match status" value="1"/>
</dbReference>
<accession>A0A229S7Y3</accession>
<dbReference type="InterPro" id="IPR039420">
    <property type="entry name" value="WalR-like"/>
</dbReference>
<dbReference type="AlphaFoldDB" id="A0A229S7Y3"/>
<dbReference type="CDD" id="cd00383">
    <property type="entry name" value="trans_reg_C"/>
    <property type="match status" value="1"/>
</dbReference>
<evidence type="ECO:0000256" key="3">
    <source>
        <dbReference type="PROSITE-ProRule" id="PRU01091"/>
    </source>
</evidence>
<evidence type="ECO:0000259" key="4">
    <source>
        <dbReference type="PROSITE" id="PS50110"/>
    </source>
</evidence>
<evidence type="ECO:0000313" key="6">
    <source>
        <dbReference type="EMBL" id="OXM55043.1"/>
    </source>
</evidence>
<organism evidence="6 7">
    <name type="scientific">Amycolatopsis alba DSM 44262</name>
    <dbReference type="NCBI Taxonomy" id="1125972"/>
    <lineage>
        <taxon>Bacteria</taxon>
        <taxon>Bacillati</taxon>
        <taxon>Actinomycetota</taxon>
        <taxon>Actinomycetes</taxon>
        <taxon>Pseudonocardiales</taxon>
        <taxon>Pseudonocardiaceae</taxon>
        <taxon>Amycolatopsis</taxon>
    </lineage>
</organism>
<dbReference type="Gene3D" id="3.40.50.2300">
    <property type="match status" value="1"/>
</dbReference>
<dbReference type="InterPro" id="IPR001789">
    <property type="entry name" value="Sig_transdc_resp-reg_receiver"/>
</dbReference>
<evidence type="ECO:0000256" key="1">
    <source>
        <dbReference type="ARBA" id="ARBA00023125"/>
    </source>
</evidence>
<dbReference type="GO" id="GO:0000156">
    <property type="term" value="F:phosphorelay response regulator activity"/>
    <property type="evidence" value="ECO:0007669"/>
    <property type="project" value="TreeGrafter"/>
</dbReference>
<keyword evidence="2" id="KW-0597">Phosphoprotein</keyword>
<dbReference type="SUPFAM" id="SSF52172">
    <property type="entry name" value="CheY-like"/>
    <property type="match status" value="1"/>
</dbReference>
<feature type="domain" description="OmpR/PhoB-type" evidence="5">
    <location>
        <begin position="123"/>
        <end position="216"/>
    </location>
</feature>
<dbReference type="Gene3D" id="1.10.10.10">
    <property type="entry name" value="Winged helix-like DNA-binding domain superfamily/Winged helix DNA-binding domain"/>
    <property type="match status" value="1"/>
</dbReference>
<keyword evidence="7" id="KW-1185">Reference proteome</keyword>
<protein>
    <submittedName>
        <fullName evidence="6">DNA-binding response regulator</fullName>
    </submittedName>
</protein>
<feature type="domain" description="Response regulatory" evidence="4">
    <location>
        <begin position="2"/>
        <end position="116"/>
    </location>
</feature>
<sequence>MRVLLITGDPDVAARLTDAFGRTNCAAERVTDAGNGLIRALSREFDIIVLDRRLQAGRGLALMRKLRRAQVLTPVIMLTAGGQVQDRVACLQAGSDDCVDDLTEAEELLARVRALHRRSPQRTGTVHLGAARVDVARRVVMYENGAWVTLTRRECAVIAVLGSEPGRVVSRARLQALVFPERQAKSIVDTYVYHLRRKLGREVIATVHSVGYRLGYVPFD</sequence>
<evidence type="ECO:0000313" key="7">
    <source>
        <dbReference type="Proteomes" id="UP000215563"/>
    </source>
</evidence>
<gene>
    <name evidence="6" type="ORF">CFP75_02000</name>
</gene>
<dbReference type="GO" id="GO:0005829">
    <property type="term" value="C:cytosol"/>
    <property type="evidence" value="ECO:0007669"/>
    <property type="project" value="TreeGrafter"/>
</dbReference>
<dbReference type="OrthoDB" id="3197131at2"/>
<dbReference type="SMART" id="SM00448">
    <property type="entry name" value="REC"/>
    <property type="match status" value="1"/>
</dbReference>
<evidence type="ECO:0000259" key="5">
    <source>
        <dbReference type="PROSITE" id="PS51755"/>
    </source>
</evidence>
<proteinExistence type="predicted"/>
<dbReference type="PROSITE" id="PS51755">
    <property type="entry name" value="OMPR_PHOB"/>
    <property type="match status" value="1"/>
</dbReference>
<keyword evidence="1 3" id="KW-0238">DNA-binding</keyword>
<dbReference type="InterPro" id="IPR016032">
    <property type="entry name" value="Sig_transdc_resp-reg_C-effctor"/>
</dbReference>
<evidence type="ECO:0000256" key="2">
    <source>
        <dbReference type="PROSITE-ProRule" id="PRU00169"/>
    </source>
</evidence>
<dbReference type="InterPro" id="IPR011006">
    <property type="entry name" value="CheY-like_superfamily"/>
</dbReference>
<feature type="DNA-binding region" description="OmpR/PhoB-type" evidence="3">
    <location>
        <begin position="123"/>
        <end position="216"/>
    </location>
</feature>
<dbReference type="Proteomes" id="UP000215563">
    <property type="component" value="Unassembled WGS sequence"/>
</dbReference>
<dbReference type="PANTHER" id="PTHR48111">
    <property type="entry name" value="REGULATOR OF RPOS"/>
    <property type="match status" value="1"/>
</dbReference>
<feature type="modified residue" description="4-aspartylphosphate" evidence="2">
    <location>
        <position position="51"/>
    </location>
</feature>
<dbReference type="SUPFAM" id="SSF46894">
    <property type="entry name" value="C-terminal effector domain of the bipartite response regulators"/>
    <property type="match status" value="1"/>
</dbReference>
<dbReference type="InterPro" id="IPR036388">
    <property type="entry name" value="WH-like_DNA-bd_sf"/>
</dbReference>